<evidence type="ECO:0000313" key="3">
    <source>
        <dbReference type="Proteomes" id="UP001499987"/>
    </source>
</evidence>
<comment type="caution">
    <text evidence="2">The sequence shown here is derived from an EMBL/GenBank/DDBJ whole genome shotgun (WGS) entry which is preliminary data.</text>
</comment>
<dbReference type="EMBL" id="BAAALD010000041">
    <property type="protein sequence ID" value="GAA1094406.1"/>
    <property type="molecule type" value="Genomic_DNA"/>
</dbReference>
<dbReference type="RefSeq" id="WP_344625234.1">
    <property type="nucleotide sequence ID" value="NZ_BAAALD010000041.1"/>
</dbReference>
<feature type="region of interest" description="Disordered" evidence="1">
    <location>
        <begin position="148"/>
        <end position="186"/>
    </location>
</feature>
<evidence type="ECO:0000313" key="2">
    <source>
        <dbReference type="EMBL" id="GAA1094406.1"/>
    </source>
</evidence>
<feature type="compositionally biased region" description="Low complexity" evidence="1">
    <location>
        <begin position="148"/>
        <end position="175"/>
    </location>
</feature>
<proteinExistence type="predicted"/>
<evidence type="ECO:0008006" key="4">
    <source>
        <dbReference type="Google" id="ProtNLM"/>
    </source>
</evidence>
<reference evidence="2 3" key="1">
    <citation type="journal article" date="2019" name="Int. J. Syst. Evol. Microbiol.">
        <title>The Global Catalogue of Microorganisms (GCM) 10K type strain sequencing project: providing services to taxonomists for standard genome sequencing and annotation.</title>
        <authorList>
            <consortium name="The Broad Institute Genomics Platform"/>
            <consortium name="The Broad Institute Genome Sequencing Center for Infectious Disease"/>
            <person name="Wu L."/>
            <person name="Ma J."/>
        </authorList>
    </citation>
    <scope>NUCLEOTIDE SEQUENCE [LARGE SCALE GENOMIC DNA]</scope>
    <source>
        <strain evidence="2 3">JCM 13002</strain>
    </source>
</reference>
<sequence length="186" mass="19428">MPITDDIKKTLSDPTPLYALAGAGDLAYEKLREVPGKVEALAADRKAAQEKAAARLQEAQSLLVEAQGKVTEAVTALPAELKDLKELQEKAQTFALQQVGRAAEFAVKAKEAYDELAERGKAVVEKNRTGTVEPAGEVAAEAAVTEVALDAEPAEAAAPEETAQDGPAEPAPTAKKAARARKSAGK</sequence>
<organism evidence="2 3">
    <name type="scientific">Kitasatospora arboriphila</name>
    <dbReference type="NCBI Taxonomy" id="258052"/>
    <lineage>
        <taxon>Bacteria</taxon>
        <taxon>Bacillati</taxon>
        <taxon>Actinomycetota</taxon>
        <taxon>Actinomycetes</taxon>
        <taxon>Kitasatosporales</taxon>
        <taxon>Streptomycetaceae</taxon>
        <taxon>Kitasatospora</taxon>
    </lineage>
</organism>
<keyword evidence="3" id="KW-1185">Reference proteome</keyword>
<name>A0ABN1TMI6_9ACTN</name>
<gene>
    <name evidence="2" type="ORF">GCM10009663_42320</name>
</gene>
<evidence type="ECO:0000256" key="1">
    <source>
        <dbReference type="SAM" id="MobiDB-lite"/>
    </source>
</evidence>
<feature type="compositionally biased region" description="Basic residues" evidence="1">
    <location>
        <begin position="176"/>
        <end position="186"/>
    </location>
</feature>
<dbReference type="Proteomes" id="UP001499987">
    <property type="component" value="Unassembled WGS sequence"/>
</dbReference>
<protein>
    <recommendedName>
        <fullName evidence="4">Heparin-binding hemagglutinin</fullName>
    </recommendedName>
</protein>
<accession>A0ABN1TMI6</accession>